<dbReference type="FunFam" id="3.30.420.40:FF:000058">
    <property type="entry name" value="Putative actin-related protein 5"/>
    <property type="match status" value="1"/>
</dbReference>
<dbReference type="AGR" id="RGD:41211060"/>
<dbReference type="InterPro" id="IPR043129">
    <property type="entry name" value="ATPase_NBD"/>
</dbReference>
<dbReference type="Gene3D" id="3.30.420.40">
    <property type="match status" value="2"/>
</dbReference>
<evidence type="ECO:0000313" key="4">
    <source>
        <dbReference type="RGD" id="41211060"/>
    </source>
</evidence>
<organism evidence="2 3">
    <name type="scientific">Rattus norvegicus</name>
    <name type="common">Rat</name>
    <dbReference type="NCBI Taxonomy" id="10116"/>
    <lineage>
        <taxon>Eukaryota</taxon>
        <taxon>Metazoa</taxon>
        <taxon>Chordata</taxon>
        <taxon>Craniata</taxon>
        <taxon>Vertebrata</taxon>
        <taxon>Euteleostomi</taxon>
        <taxon>Mammalia</taxon>
        <taxon>Eutheria</taxon>
        <taxon>Euarchontoglires</taxon>
        <taxon>Glires</taxon>
        <taxon>Rodentia</taxon>
        <taxon>Myomorpha</taxon>
        <taxon>Muroidea</taxon>
        <taxon>Muridae</taxon>
        <taxon>Murinae</taxon>
        <taxon>Rattus</taxon>
    </lineage>
</organism>
<dbReference type="EMBL" id="CH473966">
    <property type="protein sequence ID" value="EDL96048.1"/>
    <property type="molecule type" value="Genomic_DNA"/>
</dbReference>
<dbReference type="RGD" id="41211060">
    <property type="gene designation" value="Actg1l2"/>
</dbReference>
<sequence length="93" mass="10704">MKHDVDTFKDLYVNKVLSGGTTTYQSIADGLQKEITTLVPRRIRIKIIAPEEGNYLVWIGGSILASLFTFQHMWISMQEYEESGPSIIHHKYF</sequence>
<evidence type="ECO:0000256" key="1">
    <source>
        <dbReference type="SAM" id="Phobius"/>
    </source>
</evidence>
<dbReference type="Proteomes" id="UP000234681">
    <property type="component" value="Chromosome X"/>
</dbReference>
<dbReference type="AlphaFoldDB" id="A6IPW5"/>
<keyword evidence="1" id="KW-0812">Transmembrane</keyword>
<keyword evidence="1" id="KW-0472">Membrane</keyword>
<dbReference type="RefSeq" id="XP_038956421.1">
    <property type="nucleotide sequence ID" value="XM_039100493.1"/>
</dbReference>
<dbReference type="GeneID" id="120099327"/>
<name>A6IPW5_RAT</name>
<dbReference type="CTD" id="120099327"/>
<keyword evidence="1" id="KW-1133">Transmembrane helix</keyword>
<dbReference type="PANTHER" id="PTHR11937">
    <property type="entry name" value="ACTIN"/>
    <property type="match status" value="1"/>
</dbReference>
<reference evidence="2 3" key="1">
    <citation type="submission" date="2005-09" db="EMBL/GenBank/DDBJ databases">
        <authorList>
            <person name="Mural R.J."/>
            <person name="Li P.W."/>
            <person name="Adams M.D."/>
            <person name="Amanatides P.G."/>
            <person name="Baden-Tillson H."/>
            <person name="Barnstead M."/>
            <person name="Chin S.H."/>
            <person name="Dew I."/>
            <person name="Evans C.A."/>
            <person name="Ferriera S."/>
            <person name="Flanigan M."/>
            <person name="Fosler C."/>
            <person name="Glodek A."/>
            <person name="Gu Z."/>
            <person name="Holt R.A."/>
            <person name="Jennings D."/>
            <person name="Kraft C.L."/>
            <person name="Lu F."/>
            <person name="Nguyen T."/>
            <person name="Nusskern D.R."/>
            <person name="Pfannkoch C.M."/>
            <person name="Sitter C."/>
            <person name="Sutton G.G."/>
            <person name="Venter J.C."/>
            <person name="Wang Z."/>
            <person name="Woodage T."/>
            <person name="Zheng X.H."/>
            <person name="Zhong F."/>
        </authorList>
    </citation>
    <scope>NUCLEOTIDE SEQUENCE [LARGE SCALE GENOMIC DNA]</scope>
    <source>
        <strain>BN</strain>
        <strain evidence="3">Sprague-Dawley</strain>
    </source>
</reference>
<evidence type="ECO:0000313" key="2">
    <source>
        <dbReference type="EMBL" id="EDL96048.1"/>
    </source>
</evidence>
<feature type="transmembrane region" description="Helical" evidence="1">
    <location>
        <begin position="55"/>
        <end position="75"/>
    </location>
</feature>
<feature type="non-terminal residue" evidence="2">
    <location>
        <position position="93"/>
    </location>
</feature>
<dbReference type="Pfam" id="PF00022">
    <property type="entry name" value="Actin"/>
    <property type="match status" value="1"/>
</dbReference>
<proteinExistence type="predicted"/>
<protein>
    <submittedName>
        <fullName evidence="2">RCG36483</fullName>
    </submittedName>
</protein>
<dbReference type="InterPro" id="IPR004000">
    <property type="entry name" value="Actin"/>
</dbReference>
<dbReference type="SUPFAM" id="SSF53067">
    <property type="entry name" value="Actin-like ATPase domain"/>
    <property type="match status" value="1"/>
</dbReference>
<accession>A6IPW5</accession>
<gene>
    <name evidence="4" type="primary">Actg1l2</name>
    <name evidence="4" type="synonym">LOC120099327</name>
    <name evidence="2" type="ORF">rCG_36483</name>
</gene>
<evidence type="ECO:0000313" key="3">
    <source>
        <dbReference type="Proteomes" id="UP000234681"/>
    </source>
</evidence>
<dbReference type="KEGG" id="rno:120099327"/>